<dbReference type="OrthoDB" id="1068353at2759"/>
<dbReference type="EMBL" id="LAVV01007904">
    <property type="protein sequence ID" value="KNZ54373.1"/>
    <property type="molecule type" value="Genomic_DNA"/>
</dbReference>
<comment type="caution">
    <text evidence="2">The sequence shown here is derived from an EMBL/GenBank/DDBJ whole genome shotgun (WGS) entry which is preliminary data.</text>
</comment>
<feature type="coiled-coil region" evidence="1">
    <location>
        <begin position="80"/>
        <end position="107"/>
    </location>
</feature>
<accession>A0A0L6V0R8</accession>
<organism evidence="2 3">
    <name type="scientific">Puccinia sorghi</name>
    <dbReference type="NCBI Taxonomy" id="27349"/>
    <lineage>
        <taxon>Eukaryota</taxon>
        <taxon>Fungi</taxon>
        <taxon>Dikarya</taxon>
        <taxon>Basidiomycota</taxon>
        <taxon>Pucciniomycotina</taxon>
        <taxon>Pucciniomycetes</taxon>
        <taxon>Pucciniales</taxon>
        <taxon>Pucciniaceae</taxon>
        <taxon>Puccinia</taxon>
    </lineage>
</organism>
<dbReference type="VEuPathDB" id="FungiDB:VP01_2962g3"/>
<dbReference type="AlphaFoldDB" id="A0A0L6V0R8"/>
<gene>
    <name evidence="2" type="ORF">VP01_2962g3</name>
</gene>
<name>A0A0L6V0R8_9BASI</name>
<keyword evidence="3" id="KW-1185">Reference proteome</keyword>
<dbReference type="Proteomes" id="UP000037035">
    <property type="component" value="Unassembled WGS sequence"/>
</dbReference>
<keyword evidence="1" id="KW-0175">Coiled coil</keyword>
<protein>
    <submittedName>
        <fullName evidence="2">Uncharacterized protein</fullName>
    </submittedName>
</protein>
<reference evidence="2 3" key="1">
    <citation type="submission" date="2015-08" db="EMBL/GenBank/DDBJ databases">
        <title>Next Generation Sequencing and Analysis of the Genome of Puccinia sorghi L Schw, the Causal Agent of Maize Common Rust.</title>
        <authorList>
            <person name="Rochi L."/>
            <person name="Burguener G."/>
            <person name="Darino M."/>
            <person name="Turjanski A."/>
            <person name="Kreff E."/>
            <person name="Dieguez M.J."/>
            <person name="Sacco F."/>
        </authorList>
    </citation>
    <scope>NUCLEOTIDE SEQUENCE [LARGE SCALE GENOMIC DNA]</scope>
    <source>
        <strain evidence="2 3">RO10H11247</strain>
    </source>
</reference>
<evidence type="ECO:0000256" key="1">
    <source>
        <dbReference type="SAM" id="Coils"/>
    </source>
</evidence>
<proteinExistence type="predicted"/>
<sequence length="345" mass="39437">MFEPAGTPHTACSVAQYNSNWSAKLTAAQEATPPNTHLMNLNGKKSHKLRNSLPPSMMLQKSSDAQIRSQYDAAQLIPAANEMISKLKKSLIKLKHLEKNLHFLAEQHTTLTTDDALRLFKFDARVLKKKKNKKKDKLLTIIEADIFGEATIAQDLGVEIDQYIAEVNEKASTNIITYWSQHKKNPSNKCPIRACNTWFALRIDSRNPKGCWKSCWYPFPGLILLVAMMILMKMGLSFPHPSTIHICCTRYNIDYTHRHHDLRKLIQHFLDTFQPQTTKITLFNSHLPHPANEASSHSYLDYKLALLLQHDLHPSYSLVEHDDHELDYCNLACISLERAQKDTSP</sequence>
<evidence type="ECO:0000313" key="3">
    <source>
        <dbReference type="Proteomes" id="UP000037035"/>
    </source>
</evidence>
<evidence type="ECO:0000313" key="2">
    <source>
        <dbReference type="EMBL" id="KNZ54373.1"/>
    </source>
</evidence>